<gene>
    <name evidence="3" type="ORF">JM946_03835</name>
</gene>
<feature type="domain" description="HNH nuclease" evidence="2">
    <location>
        <begin position="187"/>
        <end position="239"/>
    </location>
</feature>
<dbReference type="Proteomes" id="UP000661077">
    <property type="component" value="Unassembled WGS sequence"/>
</dbReference>
<dbReference type="Pfam" id="PF01844">
    <property type="entry name" value="HNH"/>
    <property type="match status" value="1"/>
</dbReference>
<dbReference type="SMART" id="SM00507">
    <property type="entry name" value="HNHc"/>
    <property type="match status" value="1"/>
</dbReference>
<evidence type="ECO:0000259" key="2">
    <source>
        <dbReference type="SMART" id="SM00507"/>
    </source>
</evidence>
<dbReference type="Pfam" id="PF02720">
    <property type="entry name" value="DUF222"/>
    <property type="match status" value="1"/>
</dbReference>
<proteinExistence type="inferred from homology"/>
<dbReference type="CDD" id="cd00085">
    <property type="entry name" value="HNHc"/>
    <property type="match status" value="1"/>
</dbReference>
<dbReference type="EMBL" id="JAEVLS010000001">
    <property type="protein sequence ID" value="MBM0103856.1"/>
    <property type="molecule type" value="Genomic_DNA"/>
</dbReference>
<accession>A0ABS1WS98</accession>
<name>A0ABS1WS98_9GAMM</name>
<dbReference type="InterPro" id="IPR003870">
    <property type="entry name" value="DUF222"/>
</dbReference>
<dbReference type="Gene3D" id="1.10.30.50">
    <property type="match status" value="1"/>
</dbReference>
<dbReference type="InterPro" id="IPR002711">
    <property type="entry name" value="HNH"/>
</dbReference>
<protein>
    <submittedName>
        <fullName evidence="3">DUF222 domain-containing protein</fullName>
    </submittedName>
</protein>
<comment type="caution">
    <text evidence="3">The sequence shown here is derived from an EMBL/GenBank/DDBJ whole genome shotgun (WGS) entry which is preliminary data.</text>
</comment>
<evidence type="ECO:0000256" key="1">
    <source>
        <dbReference type="ARBA" id="ARBA00023450"/>
    </source>
</evidence>
<evidence type="ECO:0000313" key="3">
    <source>
        <dbReference type="EMBL" id="MBM0103856.1"/>
    </source>
</evidence>
<comment type="similarity">
    <text evidence="1">Belongs to the Rv1128c/1148c/1588c/1702c/1945/3466 family.</text>
</comment>
<organism evidence="3 4">
    <name type="scientific">Steroidobacter gossypii</name>
    <dbReference type="NCBI Taxonomy" id="2805490"/>
    <lineage>
        <taxon>Bacteria</taxon>
        <taxon>Pseudomonadati</taxon>
        <taxon>Pseudomonadota</taxon>
        <taxon>Gammaproteobacteria</taxon>
        <taxon>Steroidobacterales</taxon>
        <taxon>Steroidobacteraceae</taxon>
        <taxon>Steroidobacter</taxon>
    </lineage>
</organism>
<sequence>MYALHGTAVHVERIVRDFRRCKEAEELGREAHQQINRKLTWFHDEGGMLVIKARLPAEAGQMFIKAIEAACDEIPMKDDVSAETPNVKRRVHPSAQRVDALAMMAETFLAQGPVALKGGDRHQIVVHVDAETLRDSTAGRCNFEHGPSVAAETARRLSCDCSIVPIVENAHGEPLNVGRKTRSIPPALHRAMKSRDRGCCRFPGCPNTRYLDGHHIQHWAHGGETKLSNLVSLCRFHHRQVHEGNVVVLTLDDGAIRFVTPTGKSFDSTLQNHTQPLGDRQQLVATHEALGLHIDRRTAATRWDGETYDHAWAIQSLLHRLRTG</sequence>
<keyword evidence="4" id="KW-1185">Reference proteome</keyword>
<dbReference type="InterPro" id="IPR003615">
    <property type="entry name" value="HNH_nuc"/>
</dbReference>
<reference evidence="3 4" key="1">
    <citation type="journal article" date="2021" name="Int. J. Syst. Evol. Microbiol.">
        <title>Steroidobacter gossypii sp. nov., isolated from soil of cotton cropping field.</title>
        <authorList>
            <person name="Huang R."/>
            <person name="Yang S."/>
            <person name="Zhen C."/>
            <person name="Liu W."/>
        </authorList>
    </citation>
    <scope>NUCLEOTIDE SEQUENCE [LARGE SCALE GENOMIC DNA]</scope>
    <source>
        <strain evidence="3 4">S1-65</strain>
    </source>
</reference>
<evidence type="ECO:0000313" key="4">
    <source>
        <dbReference type="Proteomes" id="UP000661077"/>
    </source>
</evidence>